<name>A0AAE0T0A1_9BIVA</name>
<gene>
    <name evidence="1" type="ORF">CHS0354_033542</name>
</gene>
<protein>
    <submittedName>
        <fullName evidence="1">Uncharacterized protein</fullName>
    </submittedName>
</protein>
<proteinExistence type="predicted"/>
<organism evidence="1 2">
    <name type="scientific">Potamilus streckersoni</name>
    <dbReference type="NCBI Taxonomy" id="2493646"/>
    <lineage>
        <taxon>Eukaryota</taxon>
        <taxon>Metazoa</taxon>
        <taxon>Spiralia</taxon>
        <taxon>Lophotrochozoa</taxon>
        <taxon>Mollusca</taxon>
        <taxon>Bivalvia</taxon>
        <taxon>Autobranchia</taxon>
        <taxon>Heteroconchia</taxon>
        <taxon>Palaeoheterodonta</taxon>
        <taxon>Unionida</taxon>
        <taxon>Unionoidea</taxon>
        <taxon>Unionidae</taxon>
        <taxon>Ambleminae</taxon>
        <taxon>Lampsilini</taxon>
        <taxon>Potamilus</taxon>
    </lineage>
</organism>
<dbReference type="AlphaFoldDB" id="A0AAE0T0A1"/>
<reference evidence="1" key="1">
    <citation type="journal article" date="2021" name="Genome Biol. Evol.">
        <title>A High-Quality Reference Genome for a Parasitic Bivalve with Doubly Uniparental Inheritance (Bivalvia: Unionida).</title>
        <authorList>
            <person name="Smith C.H."/>
        </authorList>
    </citation>
    <scope>NUCLEOTIDE SEQUENCE</scope>
    <source>
        <strain evidence="1">CHS0354</strain>
    </source>
</reference>
<comment type="caution">
    <text evidence="1">The sequence shown here is derived from an EMBL/GenBank/DDBJ whole genome shotgun (WGS) entry which is preliminary data.</text>
</comment>
<dbReference type="EMBL" id="JAEAOA010001967">
    <property type="protein sequence ID" value="KAK3601422.1"/>
    <property type="molecule type" value="Genomic_DNA"/>
</dbReference>
<evidence type="ECO:0000313" key="1">
    <source>
        <dbReference type="EMBL" id="KAK3601422.1"/>
    </source>
</evidence>
<evidence type="ECO:0000313" key="2">
    <source>
        <dbReference type="Proteomes" id="UP001195483"/>
    </source>
</evidence>
<reference evidence="1" key="2">
    <citation type="journal article" date="2021" name="Genome Biol. Evol.">
        <title>Developing a high-quality reference genome for a parasitic bivalve with doubly uniparental inheritance (Bivalvia: Unionida).</title>
        <authorList>
            <person name="Smith C.H."/>
        </authorList>
    </citation>
    <scope>NUCLEOTIDE SEQUENCE</scope>
    <source>
        <strain evidence="1">CHS0354</strain>
        <tissue evidence="1">Mantle</tissue>
    </source>
</reference>
<dbReference type="Proteomes" id="UP001195483">
    <property type="component" value="Unassembled WGS sequence"/>
</dbReference>
<reference evidence="1" key="3">
    <citation type="submission" date="2023-05" db="EMBL/GenBank/DDBJ databases">
        <authorList>
            <person name="Smith C.H."/>
        </authorList>
    </citation>
    <scope>NUCLEOTIDE SEQUENCE</scope>
    <source>
        <strain evidence="1">CHS0354</strain>
        <tissue evidence="1">Mantle</tissue>
    </source>
</reference>
<accession>A0AAE0T0A1</accession>
<sequence>METVLVRMAEVTNGVSQNDKQGTTATSLVRLENKCYRVLKTAVESNRLMRTLLAQSVSYQYCSLSRLYGHQQSDANDLEISYGYF</sequence>
<keyword evidence="2" id="KW-1185">Reference proteome</keyword>